<accession>A0ABQ9F7H7</accession>
<dbReference type="Proteomes" id="UP001217089">
    <property type="component" value="Unassembled WGS sequence"/>
</dbReference>
<reference evidence="9 10" key="1">
    <citation type="submission" date="2022-12" db="EMBL/GenBank/DDBJ databases">
        <title>Chromosome-level genome of Tegillarca granosa.</title>
        <authorList>
            <person name="Kim J."/>
        </authorList>
    </citation>
    <scope>NUCLEOTIDE SEQUENCE [LARGE SCALE GENOMIC DNA]</scope>
    <source>
        <strain evidence="9">Teg-2019</strain>
        <tissue evidence="9">Adductor muscle</tissue>
    </source>
</reference>
<keyword evidence="4" id="KW-0969">Cilium</keyword>
<keyword evidence="6" id="KW-0966">Cell projection</keyword>
<comment type="function">
    <text evidence="7">Microtubule inner protein (MIP) part of the dynein-decorated doublet microtubules (DMTs) in cilia axoneme, which is required for motile cilia beating.</text>
</comment>
<dbReference type="InterPro" id="IPR037662">
    <property type="entry name" value="CFAP68/107"/>
</dbReference>
<name>A0ABQ9F7H7_TEGGR</name>
<evidence type="ECO:0000256" key="3">
    <source>
        <dbReference type="ARBA" id="ARBA00022846"/>
    </source>
</evidence>
<dbReference type="Pfam" id="PF06608">
    <property type="entry name" value="CFAP68"/>
    <property type="match status" value="1"/>
</dbReference>
<sequence>MTTFEDDRNPPFRAMVRASGLAEVWTHVNDMEKFGQFGWRCTNKENSYANDTLVGNWNEERFDVSKQSEAKRIPSQHDHYFETTYGVARHPHAFPGHQPENDSVKQKAIYNSWETTTRSAYVDPKVRLQPVQSAAATETK</sequence>
<evidence type="ECO:0000256" key="7">
    <source>
        <dbReference type="ARBA" id="ARBA00035003"/>
    </source>
</evidence>
<keyword evidence="2" id="KW-0963">Cytoplasm</keyword>
<evidence type="ECO:0000256" key="4">
    <source>
        <dbReference type="ARBA" id="ARBA00023069"/>
    </source>
</evidence>
<gene>
    <name evidence="9" type="ORF">KUTeg_009127</name>
</gene>
<evidence type="ECO:0000313" key="10">
    <source>
        <dbReference type="Proteomes" id="UP001217089"/>
    </source>
</evidence>
<dbReference type="EMBL" id="JARBDR010000376">
    <property type="protein sequence ID" value="KAJ8313341.1"/>
    <property type="molecule type" value="Genomic_DNA"/>
</dbReference>
<comment type="caution">
    <text evidence="9">The sequence shown here is derived from an EMBL/GenBank/DDBJ whole genome shotgun (WGS) entry which is preliminary data.</text>
</comment>
<comment type="subunit">
    <text evidence="8">Microtubule inner protein component of sperm flagellar doublet microtubules.</text>
</comment>
<keyword evidence="10" id="KW-1185">Reference proteome</keyword>
<evidence type="ECO:0000256" key="1">
    <source>
        <dbReference type="ARBA" id="ARBA00004611"/>
    </source>
</evidence>
<evidence type="ECO:0000256" key="8">
    <source>
        <dbReference type="ARBA" id="ARBA00046435"/>
    </source>
</evidence>
<evidence type="ECO:0000256" key="6">
    <source>
        <dbReference type="ARBA" id="ARBA00023273"/>
    </source>
</evidence>
<evidence type="ECO:0000256" key="2">
    <source>
        <dbReference type="ARBA" id="ARBA00022490"/>
    </source>
</evidence>
<organism evidence="9 10">
    <name type="scientific">Tegillarca granosa</name>
    <name type="common">Malaysian cockle</name>
    <name type="synonym">Anadara granosa</name>
    <dbReference type="NCBI Taxonomy" id="220873"/>
    <lineage>
        <taxon>Eukaryota</taxon>
        <taxon>Metazoa</taxon>
        <taxon>Spiralia</taxon>
        <taxon>Lophotrochozoa</taxon>
        <taxon>Mollusca</taxon>
        <taxon>Bivalvia</taxon>
        <taxon>Autobranchia</taxon>
        <taxon>Pteriomorphia</taxon>
        <taxon>Arcoida</taxon>
        <taxon>Arcoidea</taxon>
        <taxon>Arcidae</taxon>
        <taxon>Tegillarca</taxon>
    </lineage>
</organism>
<evidence type="ECO:0000256" key="5">
    <source>
        <dbReference type="ARBA" id="ARBA00023212"/>
    </source>
</evidence>
<proteinExistence type="predicted"/>
<dbReference type="InterPro" id="IPR009524">
    <property type="entry name" value="CFAP68"/>
</dbReference>
<keyword evidence="5" id="KW-0206">Cytoskeleton</keyword>
<protein>
    <submittedName>
        <fullName evidence="9">Uncharacterized protein</fullName>
    </submittedName>
</protein>
<dbReference type="PANTHER" id="PTHR31180:SF3">
    <property type="entry name" value="EXPRESSED SEQUENCE EH456644"/>
    <property type="match status" value="1"/>
</dbReference>
<keyword evidence="3" id="KW-0282">Flagellum</keyword>
<comment type="subcellular location">
    <subcellularLocation>
        <location evidence="1">Cytoplasm</location>
        <location evidence="1">Cytoskeleton</location>
        <location evidence="1">Flagellum axoneme</location>
    </subcellularLocation>
</comment>
<evidence type="ECO:0000313" key="9">
    <source>
        <dbReference type="EMBL" id="KAJ8313341.1"/>
    </source>
</evidence>
<dbReference type="PANTHER" id="PTHR31180">
    <property type="entry name" value="CILIA- AND FLAGELLA-ASSOCIATED PROTEIN 107-RELATED"/>
    <property type="match status" value="1"/>
</dbReference>